<protein>
    <recommendedName>
        <fullName evidence="3">Phage minor structural protein</fullName>
    </recommendedName>
</protein>
<evidence type="ECO:0000313" key="1">
    <source>
        <dbReference type="EMBL" id="KFI65769.1"/>
    </source>
</evidence>
<proteinExistence type="predicted"/>
<evidence type="ECO:0008006" key="3">
    <source>
        <dbReference type="Google" id="ProtNLM"/>
    </source>
</evidence>
<comment type="caution">
    <text evidence="1">The sequence shown here is derived from an EMBL/GenBank/DDBJ whole genome shotgun (WGS) entry which is preliminary data.</text>
</comment>
<dbReference type="STRING" id="1688.BCUN_0264"/>
<name>A0A087B419_9BIFI</name>
<dbReference type="Proteomes" id="UP000029067">
    <property type="component" value="Unassembled WGS sequence"/>
</dbReference>
<accession>A0A087B419</accession>
<sequence>MNIWVEIVLAMCGSGVLGGALTAITQHLIESWRRRRDLEEDPKVKARNVLSRHSGLRILKDLHRDAVRRGWIDLDELEEAEEVYVAYAELGGNGAGTRIINDLRGMRNYPPDPAK</sequence>
<dbReference type="EMBL" id="JGYV01000001">
    <property type="protein sequence ID" value="KFI65769.1"/>
    <property type="molecule type" value="Genomic_DNA"/>
</dbReference>
<keyword evidence="2" id="KW-1185">Reference proteome</keyword>
<dbReference type="OrthoDB" id="3182403at2"/>
<evidence type="ECO:0000313" key="2">
    <source>
        <dbReference type="Proteomes" id="UP000029067"/>
    </source>
</evidence>
<organism evidence="1 2">
    <name type="scientific">Bifidobacterium cuniculi</name>
    <dbReference type="NCBI Taxonomy" id="1688"/>
    <lineage>
        <taxon>Bacteria</taxon>
        <taxon>Bacillati</taxon>
        <taxon>Actinomycetota</taxon>
        <taxon>Actinomycetes</taxon>
        <taxon>Bifidobacteriales</taxon>
        <taxon>Bifidobacteriaceae</taxon>
        <taxon>Bifidobacterium</taxon>
    </lineage>
</organism>
<dbReference type="AlphaFoldDB" id="A0A087B419"/>
<reference evidence="1 2" key="1">
    <citation type="submission" date="2014-03" db="EMBL/GenBank/DDBJ databases">
        <title>Genomics of Bifidobacteria.</title>
        <authorList>
            <person name="Ventura M."/>
            <person name="Milani C."/>
            <person name="Lugli G.A."/>
        </authorList>
    </citation>
    <scope>NUCLEOTIDE SEQUENCE [LARGE SCALE GENOMIC DNA]</scope>
    <source>
        <strain evidence="1 2">LMG 10738</strain>
    </source>
</reference>
<dbReference type="RefSeq" id="WP_033515128.1">
    <property type="nucleotide sequence ID" value="NZ_JGYV01000001.1"/>
</dbReference>
<gene>
    <name evidence="1" type="ORF">BCUN_0264</name>
</gene>